<reference evidence="1 2" key="1">
    <citation type="submission" date="2014-12" db="EMBL/GenBank/DDBJ databases">
        <title>Draft genome sequences of 10 type strains of Lactococcus.</title>
        <authorList>
            <person name="Sun Z."/>
            <person name="Zhong Z."/>
            <person name="Liu W."/>
            <person name="Zhang W."/>
            <person name="Zhang H."/>
        </authorList>
    </citation>
    <scope>NUCLEOTIDE SEQUENCE [LARGE SCALE GENOMIC DNA]</scope>
    <source>
        <strain evidence="1 2">DSM 6634</strain>
    </source>
</reference>
<keyword evidence="2" id="KW-1185">Reference proteome</keyword>
<gene>
    <name evidence="1" type="ORF">RU86_GL001058</name>
</gene>
<evidence type="ECO:0000313" key="1">
    <source>
        <dbReference type="EMBL" id="PCS08674.1"/>
    </source>
</evidence>
<dbReference type="Proteomes" id="UP000218282">
    <property type="component" value="Unassembled WGS sequence"/>
</dbReference>
<organism evidence="1 2">
    <name type="scientific">Pseudolactococcus piscium</name>
    <dbReference type="NCBI Taxonomy" id="1364"/>
    <lineage>
        <taxon>Bacteria</taxon>
        <taxon>Bacillati</taxon>
        <taxon>Bacillota</taxon>
        <taxon>Bacilli</taxon>
        <taxon>Lactobacillales</taxon>
        <taxon>Streptococcaceae</taxon>
        <taxon>Pseudolactococcus</taxon>
    </lineage>
</organism>
<sequence length="54" mass="6094">MTFFDGKNNVAKGLASRLLIEKSQKSNKLRASYISCLALLNGHFLTDCHFLCKF</sequence>
<accession>A0A2A5S5D5</accession>
<comment type="caution">
    <text evidence="1">The sequence shown here is derived from an EMBL/GenBank/DDBJ whole genome shotgun (WGS) entry which is preliminary data.</text>
</comment>
<proteinExistence type="predicted"/>
<protein>
    <submittedName>
        <fullName evidence="1">Uncharacterized protein</fullName>
    </submittedName>
</protein>
<dbReference type="AlphaFoldDB" id="A0A2A5S5D5"/>
<evidence type="ECO:0000313" key="2">
    <source>
        <dbReference type="Proteomes" id="UP000218282"/>
    </source>
</evidence>
<name>A0A2A5S5D5_9LACT</name>
<dbReference type="EMBL" id="JXJW01000002">
    <property type="protein sequence ID" value="PCS08674.1"/>
    <property type="molecule type" value="Genomic_DNA"/>
</dbReference>